<sequence>MADGVLSFPFRLTTTGAIATVAYGSDAFVDEAIAKLVLTNIGERPMAPDYGVPDPTFAALHIGDVQAGLTAFGPTGVRVTSVEMQPFSDTQSVASIAWAYEDALGDTNNG</sequence>
<reference evidence="1 2" key="1">
    <citation type="submission" date="2015-11" db="EMBL/GenBank/DDBJ databases">
        <authorList>
            <person name="Lee I.Y."/>
            <person name="Guerrero C.A."/>
            <person name="Bowman C.A."/>
            <person name="Russell D.A."/>
            <person name="Pope W.H."/>
            <person name="Jacobs-Sera D."/>
            <person name="Hendrix R.W."/>
            <person name="Hatfull G.F."/>
        </authorList>
    </citation>
    <scope>NUCLEOTIDE SEQUENCE [LARGE SCALE GENOMIC DNA]</scope>
</reference>
<dbReference type="Proteomes" id="UP000221143">
    <property type="component" value="Segment"/>
</dbReference>
<dbReference type="SUPFAM" id="SSF160719">
    <property type="entry name" value="gpW/gp25-like"/>
    <property type="match status" value="1"/>
</dbReference>
<evidence type="ECO:0000313" key="1">
    <source>
        <dbReference type="EMBL" id="ALY10487.1"/>
    </source>
</evidence>
<dbReference type="Gene3D" id="3.10.450.40">
    <property type="match status" value="1"/>
</dbReference>
<protein>
    <submittedName>
        <fullName evidence="1">Baseplate wedge protein</fullName>
    </submittedName>
</protein>
<name>A0A0U4IYA3_9CAUD</name>
<proteinExistence type="predicted"/>
<gene>
    <name evidence="1" type="primary">30</name>
    <name evidence="1" type="ORF">TAEYOUNG_30</name>
</gene>
<dbReference type="EMBL" id="KU160668">
    <property type="protein sequence ID" value="ALY10487.1"/>
    <property type="molecule type" value="Genomic_DNA"/>
</dbReference>
<organism evidence="1 2">
    <name type="scientific">Arthrobacter phage TaeYoung</name>
    <dbReference type="NCBI Taxonomy" id="1772318"/>
    <lineage>
        <taxon>Viruses</taxon>
        <taxon>Duplodnaviria</taxon>
        <taxon>Heunggongvirae</taxon>
        <taxon>Uroviricota</taxon>
        <taxon>Caudoviricetes</taxon>
        <taxon>Berryhillviridae</taxon>
        <taxon>Marthavirus</taxon>
        <taxon>Marthavirus martha</taxon>
    </lineage>
</organism>
<evidence type="ECO:0000313" key="2">
    <source>
        <dbReference type="Proteomes" id="UP000221143"/>
    </source>
</evidence>
<accession>A0A0U4IYA3</accession>